<protein>
    <submittedName>
        <fullName evidence="1">Uncharacterized protein</fullName>
    </submittedName>
</protein>
<evidence type="ECO:0000313" key="2">
    <source>
        <dbReference type="Proteomes" id="UP001085076"/>
    </source>
</evidence>
<evidence type="ECO:0000313" key="1">
    <source>
        <dbReference type="EMBL" id="KAJ0961021.1"/>
    </source>
</evidence>
<gene>
    <name evidence="1" type="ORF">J5N97_000994</name>
</gene>
<sequence length="80" mass="9051">MTVCLNFYRLALTESRVMKQVTNIALGNTLIIGHVLTHVLHPNCSTNSNEGMELVYMYLESSLNCFDSQSWHEEATGFII</sequence>
<dbReference type="AlphaFoldDB" id="A0A9D5H2N3"/>
<dbReference type="EMBL" id="JAGGNH010000044">
    <property type="protein sequence ID" value="KAJ0961021.1"/>
    <property type="molecule type" value="Genomic_DNA"/>
</dbReference>
<proteinExistence type="predicted"/>
<comment type="caution">
    <text evidence="1">The sequence shown here is derived from an EMBL/GenBank/DDBJ whole genome shotgun (WGS) entry which is preliminary data.</text>
</comment>
<reference evidence="1 2" key="1">
    <citation type="journal article" date="2022" name="Hortic Res">
        <title>The genome of Dioscorea zingiberensis sheds light on the biosynthesis, origin and evolution of the medicinally important diosgenin saponins.</title>
        <authorList>
            <person name="Li Y."/>
            <person name="Tan C."/>
            <person name="Li Z."/>
            <person name="Guo J."/>
            <person name="Li S."/>
            <person name="Chen X."/>
            <person name="Wang C."/>
            <person name="Dai X."/>
            <person name="Yang H."/>
            <person name="Song W."/>
            <person name="Hou L."/>
            <person name="Xu J."/>
            <person name="Tong Z."/>
            <person name="Xu A."/>
            <person name="Yuan X."/>
            <person name="Wang W."/>
            <person name="Yang Q."/>
            <person name="Chen L."/>
            <person name="Sun Z."/>
            <person name="Wang K."/>
            <person name="Pan B."/>
            <person name="Chen J."/>
            <person name="Bao Y."/>
            <person name="Liu F."/>
            <person name="Qi X."/>
            <person name="Gang D.R."/>
            <person name="Wen J."/>
            <person name="Li J."/>
        </authorList>
    </citation>
    <scope>NUCLEOTIDE SEQUENCE [LARGE SCALE GENOMIC DNA]</scope>
    <source>
        <strain evidence="1">Dzin_1.0</strain>
    </source>
</reference>
<organism evidence="1 2">
    <name type="scientific">Dioscorea zingiberensis</name>
    <dbReference type="NCBI Taxonomy" id="325984"/>
    <lineage>
        <taxon>Eukaryota</taxon>
        <taxon>Viridiplantae</taxon>
        <taxon>Streptophyta</taxon>
        <taxon>Embryophyta</taxon>
        <taxon>Tracheophyta</taxon>
        <taxon>Spermatophyta</taxon>
        <taxon>Magnoliopsida</taxon>
        <taxon>Liliopsida</taxon>
        <taxon>Dioscoreales</taxon>
        <taxon>Dioscoreaceae</taxon>
        <taxon>Dioscorea</taxon>
    </lineage>
</organism>
<keyword evidence="2" id="KW-1185">Reference proteome</keyword>
<name>A0A9D5H2N3_9LILI</name>
<accession>A0A9D5H2N3</accession>
<dbReference type="Proteomes" id="UP001085076">
    <property type="component" value="Unassembled WGS sequence"/>
</dbReference>